<evidence type="ECO:0000313" key="3">
    <source>
        <dbReference type="Proteomes" id="UP001597011"/>
    </source>
</evidence>
<dbReference type="EMBL" id="JBHTIB010000012">
    <property type="protein sequence ID" value="MFD0836328.1"/>
    <property type="molecule type" value="Genomic_DNA"/>
</dbReference>
<comment type="caution">
    <text evidence="2">The sequence shown here is derived from an EMBL/GenBank/DDBJ whole genome shotgun (WGS) entry which is preliminary data.</text>
</comment>
<gene>
    <name evidence="2" type="ORF">ACFQ0I_11160</name>
</gene>
<evidence type="ECO:0008006" key="4">
    <source>
        <dbReference type="Google" id="ProtNLM"/>
    </source>
</evidence>
<proteinExistence type="predicted"/>
<reference evidence="3" key="1">
    <citation type="journal article" date="2019" name="Int. J. Syst. Evol. Microbiol.">
        <title>The Global Catalogue of Microorganisms (GCM) 10K type strain sequencing project: providing services to taxonomists for standard genome sequencing and annotation.</title>
        <authorList>
            <consortium name="The Broad Institute Genomics Platform"/>
            <consortium name="The Broad Institute Genome Sequencing Center for Infectious Disease"/>
            <person name="Wu L."/>
            <person name="Ma J."/>
        </authorList>
    </citation>
    <scope>NUCLEOTIDE SEQUENCE [LARGE SCALE GENOMIC DNA]</scope>
    <source>
        <strain evidence="3">CCUG 60529</strain>
    </source>
</reference>
<dbReference type="RefSeq" id="WP_379942285.1">
    <property type="nucleotide sequence ID" value="NZ_JBHTIB010000012.1"/>
</dbReference>
<feature type="chain" id="PRO_5047147594" description="YD repeat-containing protein" evidence="1">
    <location>
        <begin position="21"/>
        <end position="221"/>
    </location>
</feature>
<evidence type="ECO:0000313" key="2">
    <source>
        <dbReference type="EMBL" id="MFD0836328.1"/>
    </source>
</evidence>
<accession>A0ABW3BTT7</accession>
<protein>
    <recommendedName>
        <fullName evidence="4">YD repeat-containing protein</fullName>
    </recommendedName>
</protein>
<name>A0ABW3BTT7_9FLAO</name>
<organism evidence="2 3">
    <name type="scientific">Mariniflexile aquimaris</name>
    <dbReference type="NCBI Taxonomy" id="881009"/>
    <lineage>
        <taxon>Bacteria</taxon>
        <taxon>Pseudomonadati</taxon>
        <taxon>Bacteroidota</taxon>
        <taxon>Flavobacteriia</taxon>
        <taxon>Flavobacteriales</taxon>
        <taxon>Flavobacteriaceae</taxon>
        <taxon>Mariniflexile</taxon>
    </lineage>
</organism>
<sequence length="221" mass="25587">MKRAVLLFASLLIGLTTASASETHSTHDVTSIDKNKRYRYAQPIVFMERGVEFLIFPDGTFDFNTNAMHYNSNSRRSAINATYIGPRVSINYTSQPRGVQIYRDRNGAIRSIGDVHINYDRYGKITRVGSIFIDYSRGRNAILTQVGGLRVNYNHYGEIVKIHGQINRYNNTCNVCGTLSCTMKHNHKKGHDKYDRDHDRYDNDDNYYYYKKDGKVKKYKK</sequence>
<feature type="signal peptide" evidence="1">
    <location>
        <begin position="1"/>
        <end position="20"/>
    </location>
</feature>
<keyword evidence="1" id="KW-0732">Signal</keyword>
<dbReference type="Proteomes" id="UP001597011">
    <property type="component" value="Unassembled WGS sequence"/>
</dbReference>
<keyword evidence="3" id="KW-1185">Reference proteome</keyword>
<evidence type="ECO:0000256" key="1">
    <source>
        <dbReference type="SAM" id="SignalP"/>
    </source>
</evidence>